<keyword evidence="3" id="KW-1185">Reference proteome</keyword>
<dbReference type="EMBL" id="JBHSPR010000046">
    <property type="protein sequence ID" value="MFC6021580.1"/>
    <property type="molecule type" value="Genomic_DNA"/>
</dbReference>
<dbReference type="RefSeq" id="WP_377429949.1">
    <property type="nucleotide sequence ID" value="NZ_JBHSPR010000046.1"/>
</dbReference>
<evidence type="ECO:0000313" key="2">
    <source>
        <dbReference type="EMBL" id="MFC6021580.1"/>
    </source>
</evidence>
<organism evidence="2 3">
    <name type="scientific">Plantactinospora solaniradicis</name>
    <dbReference type="NCBI Taxonomy" id="1723736"/>
    <lineage>
        <taxon>Bacteria</taxon>
        <taxon>Bacillati</taxon>
        <taxon>Actinomycetota</taxon>
        <taxon>Actinomycetes</taxon>
        <taxon>Micromonosporales</taxon>
        <taxon>Micromonosporaceae</taxon>
        <taxon>Plantactinospora</taxon>
    </lineage>
</organism>
<evidence type="ECO:0000256" key="1">
    <source>
        <dbReference type="SAM" id="Phobius"/>
    </source>
</evidence>
<keyword evidence="1" id="KW-0472">Membrane</keyword>
<protein>
    <recommendedName>
        <fullName evidence="4">Septum formation-related domain-containing protein</fullName>
    </recommendedName>
</protein>
<gene>
    <name evidence="2" type="ORF">ACFP2T_36100</name>
</gene>
<proteinExistence type="predicted"/>
<accession>A0ABW1KIL4</accession>
<sequence>MEDDLTTVESPPPAGRGGSLRLLIGFGVVLAVVLVAAGYLIGTRFGGSSNGSNQTASGLPSSDAAPGPASKAAALSACMRENGITNYPNPGPNGVLRIGQKDGIDITSPEFKKADKACEEFKPKAGQMMPPPPSVAPSFDATQYVACMRQNGIPDFPDSVDGMFAYDPNKPGFADAQKVCDKFLPTDAPPPPR</sequence>
<comment type="caution">
    <text evidence="2">The sequence shown here is derived from an EMBL/GenBank/DDBJ whole genome shotgun (WGS) entry which is preliminary data.</text>
</comment>
<feature type="transmembrane region" description="Helical" evidence="1">
    <location>
        <begin position="20"/>
        <end position="41"/>
    </location>
</feature>
<evidence type="ECO:0008006" key="4">
    <source>
        <dbReference type="Google" id="ProtNLM"/>
    </source>
</evidence>
<dbReference type="Proteomes" id="UP001596203">
    <property type="component" value="Unassembled WGS sequence"/>
</dbReference>
<evidence type="ECO:0000313" key="3">
    <source>
        <dbReference type="Proteomes" id="UP001596203"/>
    </source>
</evidence>
<keyword evidence="1" id="KW-0812">Transmembrane</keyword>
<name>A0ABW1KIL4_9ACTN</name>
<reference evidence="3" key="1">
    <citation type="journal article" date="2019" name="Int. J. Syst. Evol. Microbiol.">
        <title>The Global Catalogue of Microorganisms (GCM) 10K type strain sequencing project: providing services to taxonomists for standard genome sequencing and annotation.</title>
        <authorList>
            <consortium name="The Broad Institute Genomics Platform"/>
            <consortium name="The Broad Institute Genome Sequencing Center for Infectious Disease"/>
            <person name="Wu L."/>
            <person name="Ma J."/>
        </authorList>
    </citation>
    <scope>NUCLEOTIDE SEQUENCE [LARGE SCALE GENOMIC DNA]</scope>
    <source>
        <strain evidence="3">ZS-35-S2</strain>
    </source>
</reference>
<keyword evidence="1" id="KW-1133">Transmembrane helix</keyword>